<reference evidence="6 7" key="1">
    <citation type="journal article" date="2013" name="Stand. Genomic Sci.">
        <title>Genomic Encyclopedia of Type Strains, Phase I: The one thousand microbial genomes (KMG-I) project.</title>
        <authorList>
            <person name="Kyrpides N.C."/>
            <person name="Woyke T."/>
            <person name="Eisen J.A."/>
            <person name="Garrity G."/>
            <person name="Lilburn T.G."/>
            <person name="Beck B.J."/>
            <person name="Whitman W.B."/>
            <person name="Hugenholtz P."/>
            <person name="Klenk H.P."/>
        </authorList>
    </citation>
    <scope>NUCLEOTIDE SEQUENCE [LARGE SCALE GENOMIC DNA]</scope>
    <source>
        <strain evidence="6 7">DSM 13484</strain>
    </source>
</reference>
<gene>
    <name evidence="6" type="ORF">LX66_0253</name>
</gene>
<keyword evidence="2" id="KW-0238">DNA-binding</keyword>
<dbReference type="PANTHER" id="PTHR40661:SF3">
    <property type="entry name" value="FELS-1 PROPHAGE TRANSCRIPTIONAL REGULATOR"/>
    <property type="match status" value="1"/>
</dbReference>
<feature type="coiled-coil region" evidence="4">
    <location>
        <begin position="239"/>
        <end position="266"/>
    </location>
</feature>
<sequence>MESVTKRFIEFYKYLESKGLIKNATDFERRTGVSKSMVTELIKSRTKVGPITLYKTLSKFDQLDCNWLFHGKGKMLVSDNLSLPDNDIPTIVTVDNEGKDNVLYVNVKAAAGYLSGYADPEFIASLPAFSLPQLKDGTYRMFEVNGHSMYPTYHDKDIVICQFASRSRIKSNQPYVVVTKQDGLLVKRAFNRVKEEGKIFLLSDNQTIKDEYPIIPLDAEDILEMWKVVWSISPQTEARTDIRSTIDEMKAIIARLEEQLKHTDHE</sequence>
<organism evidence="6 7">
    <name type="scientific">Chitinophaga japonensis</name>
    <name type="common">Flexibacter japonensis</name>
    <dbReference type="NCBI Taxonomy" id="104662"/>
    <lineage>
        <taxon>Bacteria</taxon>
        <taxon>Pseudomonadati</taxon>
        <taxon>Bacteroidota</taxon>
        <taxon>Chitinophagia</taxon>
        <taxon>Chitinophagales</taxon>
        <taxon>Chitinophagaceae</taxon>
        <taxon>Chitinophaga</taxon>
    </lineage>
</organism>
<protein>
    <submittedName>
        <fullName evidence="6">Phage repressor protein C with HTH and peptisase S24 domain</fullName>
    </submittedName>
</protein>
<evidence type="ECO:0000256" key="2">
    <source>
        <dbReference type="ARBA" id="ARBA00023125"/>
    </source>
</evidence>
<proteinExistence type="predicted"/>
<dbReference type="Gene3D" id="2.10.109.10">
    <property type="entry name" value="Umud Fragment, subunit A"/>
    <property type="match status" value="1"/>
</dbReference>
<evidence type="ECO:0000256" key="1">
    <source>
        <dbReference type="ARBA" id="ARBA00023015"/>
    </source>
</evidence>
<dbReference type="InterPro" id="IPR036286">
    <property type="entry name" value="LexA/Signal_pep-like_sf"/>
</dbReference>
<evidence type="ECO:0000256" key="4">
    <source>
        <dbReference type="SAM" id="Coils"/>
    </source>
</evidence>
<evidence type="ECO:0000259" key="5">
    <source>
        <dbReference type="Pfam" id="PF00717"/>
    </source>
</evidence>
<keyword evidence="4" id="KW-0175">Coiled coil</keyword>
<dbReference type="AlphaFoldDB" id="A0A562TBY0"/>
<name>A0A562TBY0_CHIJA</name>
<dbReference type="PANTHER" id="PTHR40661">
    <property type="match status" value="1"/>
</dbReference>
<keyword evidence="7" id="KW-1185">Reference proteome</keyword>
<dbReference type="OrthoDB" id="3831186at2"/>
<dbReference type="Pfam" id="PF00717">
    <property type="entry name" value="Peptidase_S24"/>
    <property type="match status" value="1"/>
</dbReference>
<evidence type="ECO:0000313" key="6">
    <source>
        <dbReference type="EMBL" id="TWI90893.1"/>
    </source>
</evidence>
<dbReference type="GO" id="GO:0003677">
    <property type="term" value="F:DNA binding"/>
    <property type="evidence" value="ECO:0007669"/>
    <property type="project" value="UniProtKB-KW"/>
</dbReference>
<dbReference type="SUPFAM" id="SSF51306">
    <property type="entry name" value="LexA/Signal peptidase"/>
    <property type="match status" value="1"/>
</dbReference>
<comment type="caution">
    <text evidence="6">The sequence shown here is derived from an EMBL/GenBank/DDBJ whole genome shotgun (WGS) entry which is preliminary data.</text>
</comment>
<dbReference type="InterPro" id="IPR015927">
    <property type="entry name" value="Peptidase_S24_S26A/B/C"/>
</dbReference>
<dbReference type="CDD" id="cd06462">
    <property type="entry name" value="Peptidase_S24_S26"/>
    <property type="match status" value="1"/>
</dbReference>
<evidence type="ECO:0000256" key="3">
    <source>
        <dbReference type="ARBA" id="ARBA00023163"/>
    </source>
</evidence>
<keyword evidence="1" id="KW-0805">Transcription regulation</keyword>
<accession>A0A562TBY0</accession>
<dbReference type="RefSeq" id="WP_145710073.1">
    <property type="nucleotide sequence ID" value="NZ_BAAAFY010000001.1"/>
</dbReference>
<keyword evidence="3" id="KW-0804">Transcription</keyword>
<dbReference type="Proteomes" id="UP000316778">
    <property type="component" value="Unassembled WGS sequence"/>
</dbReference>
<feature type="domain" description="Peptidase S24/S26A/S26B/S26C" evidence="5">
    <location>
        <begin position="134"/>
        <end position="211"/>
    </location>
</feature>
<dbReference type="EMBL" id="VLLG01000002">
    <property type="protein sequence ID" value="TWI90893.1"/>
    <property type="molecule type" value="Genomic_DNA"/>
</dbReference>
<evidence type="ECO:0000313" key="7">
    <source>
        <dbReference type="Proteomes" id="UP000316778"/>
    </source>
</evidence>